<sequence>GRAQALQEDSSTPQSPLPPVGLCKGQPLASLLVPVVAHPGGCTPASLQFLFYQPNCPNSYCPFYTAQKPTCGYLYRRDTDHTRKVMDVPSANLVKWRPIP</sequence>
<dbReference type="PANTHER" id="PTHR35444">
    <property type="entry name" value="RIKEN CDNA 1700001C19 GENE"/>
    <property type="match status" value="1"/>
</dbReference>
<keyword evidence="2" id="KW-1185">Reference proteome</keyword>
<proteinExistence type="predicted"/>
<feature type="non-terminal residue" evidence="1">
    <location>
        <position position="100"/>
    </location>
</feature>
<name>A0A093JM62_STRCA</name>
<dbReference type="AlphaFoldDB" id="A0A093JM62"/>
<evidence type="ECO:0000313" key="1">
    <source>
        <dbReference type="EMBL" id="KFV79819.1"/>
    </source>
</evidence>
<gene>
    <name evidence="1" type="ORF">N308_09318</name>
</gene>
<dbReference type="Proteomes" id="UP000053584">
    <property type="component" value="Unassembled WGS sequence"/>
</dbReference>
<accession>A0A093JM62</accession>
<protein>
    <submittedName>
        <fullName evidence="1">Uncharacterized protein</fullName>
    </submittedName>
</protein>
<feature type="non-terminal residue" evidence="1">
    <location>
        <position position="1"/>
    </location>
</feature>
<dbReference type="InterPro" id="IPR054446">
    <property type="entry name" value="CIMIP3-like"/>
</dbReference>
<evidence type="ECO:0000313" key="2">
    <source>
        <dbReference type="Proteomes" id="UP000053584"/>
    </source>
</evidence>
<organism evidence="1 2">
    <name type="scientific">Struthio camelus australis</name>
    <dbReference type="NCBI Taxonomy" id="441894"/>
    <lineage>
        <taxon>Eukaryota</taxon>
        <taxon>Metazoa</taxon>
        <taxon>Chordata</taxon>
        <taxon>Craniata</taxon>
        <taxon>Vertebrata</taxon>
        <taxon>Euteleostomi</taxon>
        <taxon>Archelosauria</taxon>
        <taxon>Archosauria</taxon>
        <taxon>Dinosauria</taxon>
        <taxon>Saurischia</taxon>
        <taxon>Theropoda</taxon>
        <taxon>Coelurosauria</taxon>
        <taxon>Aves</taxon>
        <taxon>Palaeognathae</taxon>
        <taxon>Struthioniformes</taxon>
        <taxon>Struthionidae</taxon>
        <taxon>Struthio</taxon>
    </lineage>
</organism>
<reference evidence="1 2" key="1">
    <citation type="submission" date="2014-04" db="EMBL/GenBank/DDBJ databases">
        <title>Genome evolution of avian class.</title>
        <authorList>
            <person name="Zhang G."/>
            <person name="Li C."/>
        </authorList>
    </citation>
    <scope>NUCLEOTIDE SEQUENCE [LARGE SCALE GENOMIC DNA]</scope>
    <source>
        <strain evidence="1">BGI_N308</strain>
    </source>
</reference>
<dbReference type="Pfam" id="PF22581">
    <property type="entry name" value="CIMIP3"/>
    <property type="match status" value="1"/>
</dbReference>
<dbReference type="PANTHER" id="PTHR35444:SF1">
    <property type="entry name" value="RIKEN CDNA 1700001C19 GENE"/>
    <property type="match status" value="1"/>
</dbReference>
<dbReference type="EMBL" id="KL206192">
    <property type="protein sequence ID" value="KFV79819.1"/>
    <property type="molecule type" value="Genomic_DNA"/>
</dbReference>